<dbReference type="Proteomes" id="UP000533469">
    <property type="component" value="Unassembled WGS sequence"/>
</dbReference>
<keyword evidence="3" id="KW-1185">Reference proteome</keyword>
<accession>A0A839ZB95</accession>
<comment type="caution">
    <text evidence="2">The sequence shown here is derived from an EMBL/GenBank/DDBJ whole genome shotgun (WGS) entry which is preliminary data.</text>
</comment>
<proteinExistence type="predicted"/>
<protein>
    <submittedName>
        <fullName evidence="2">Uncharacterized protein</fullName>
    </submittedName>
</protein>
<sequence>MPSEMIPAPSGAPVYKPNEILLYGVKLNDKHDFAEIPFDSEVTVQQSTIALRLLVQKTGDALGTKPVERDRVSIIVAYGYAYEGGCYRFDKPRLLLFAPASEEANAQGCGFEGFNPPYKMWRITAKTMLLEVATSVGLAEDLVLTANLPGNRPPNTYGNHMELAHRGGKLNRSGG</sequence>
<evidence type="ECO:0000313" key="3">
    <source>
        <dbReference type="Proteomes" id="UP000533469"/>
    </source>
</evidence>
<evidence type="ECO:0000313" key="2">
    <source>
        <dbReference type="EMBL" id="MBB3771968.1"/>
    </source>
</evidence>
<feature type="region of interest" description="Disordered" evidence="1">
    <location>
        <begin position="154"/>
        <end position="175"/>
    </location>
</feature>
<dbReference type="EMBL" id="JACICD010000004">
    <property type="protein sequence ID" value="MBB3771968.1"/>
    <property type="molecule type" value="Genomic_DNA"/>
</dbReference>
<evidence type="ECO:0000256" key="1">
    <source>
        <dbReference type="SAM" id="MobiDB-lite"/>
    </source>
</evidence>
<reference evidence="2 3" key="1">
    <citation type="submission" date="2020-08" db="EMBL/GenBank/DDBJ databases">
        <title>Genomic Encyclopedia of Type Strains, Phase IV (KMG-IV): sequencing the most valuable type-strain genomes for metagenomic binning, comparative biology and taxonomic classification.</title>
        <authorList>
            <person name="Goeker M."/>
        </authorList>
    </citation>
    <scope>NUCLEOTIDE SEQUENCE [LARGE SCALE GENOMIC DNA]</scope>
    <source>
        <strain evidence="2 3">DSM 5895</strain>
    </source>
</reference>
<organism evidence="2 3">
    <name type="scientific">Ancylobacter tetraedralis</name>
    <dbReference type="NCBI Taxonomy" id="217068"/>
    <lineage>
        <taxon>Bacteria</taxon>
        <taxon>Pseudomonadati</taxon>
        <taxon>Pseudomonadota</taxon>
        <taxon>Alphaproteobacteria</taxon>
        <taxon>Hyphomicrobiales</taxon>
        <taxon>Xanthobacteraceae</taxon>
        <taxon>Ancylobacter</taxon>
    </lineage>
</organism>
<gene>
    <name evidence="2" type="ORF">FHS55_002577</name>
</gene>
<name>A0A839ZB95_9HYPH</name>
<dbReference type="AlphaFoldDB" id="A0A839ZB95"/>